<protein>
    <submittedName>
        <fullName evidence="3">MoxR family ATPase</fullName>
    </submittedName>
</protein>
<dbReference type="EMBL" id="RLII01000005">
    <property type="protein sequence ID" value="RXE59516.1"/>
    <property type="molecule type" value="Genomic_DNA"/>
</dbReference>
<keyword evidence="4" id="KW-1185">Reference proteome</keyword>
<dbReference type="RefSeq" id="WP_128705858.1">
    <property type="nucleotide sequence ID" value="NZ_RLII01000005.1"/>
</dbReference>
<dbReference type="Pfam" id="PF07726">
    <property type="entry name" value="AAA_3"/>
    <property type="match status" value="1"/>
</dbReference>
<reference evidence="4" key="1">
    <citation type="submission" date="2018-11" db="EMBL/GenBank/DDBJ databases">
        <title>Genome sequencing of a novel mesophilic and cellulolytic organism within the genus Hungateiclostridium.</title>
        <authorList>
            <person name="Rettenmaier R."/>
            <person name="Liebl W."/>
            <person name="Zverlov V."/>
        </authorList>
    </citation>
    <scope>NUCLEOTIDE SEQUENCE [LARGE SCALE GENOMIC DNA]</scope>
    <source>
        <strain evidence="4">N2K1</strain>
    </source>
</reference>
<dbReference type="InterPro" id="IPR050764">
    <property type="entry name" value="CbbQ/NirQ/NorQ/GpvN"/>
</dbReference>
<organism evidence="3 4">
    <name type="scientific">Acetivibrio mesophilus</name>
    <dbReference type="NCBI Taxonomy" id="2487273"/>
    <lineage>
        <taxon>Bacteria</taxon>
        <taxon>Bacillati</taxon>
        <taxon>Bacillota</taxon>
        <taxon>Clostridia</taxon>
        <taxon>Eubacteriales</taxon>
        <taxon>Oscillospiraceae</taxon>
        <taxon>Acetivibrio</taxon>
    </lineage>
</organism>
<dbReference type="GO" id="GO:0016887">
    <property type="term" value="F:ATP hydrolysis activity"/>
    <property type="evidence" value="ECO:0007669"/>
    <property type="project" value="InterPro"/>
</dbReference>
<dbReference type="PANTHER" id="PTHR42759">
    <property type="entry name" value="MOXR FAMILY PROTEIN"/>
    <property type="match status" value="1"/>
</dbReference>
<feature type="domain" description="ChlI/MoxR AAA lid" evidence="2">
    <location>
        <begin position="238"/>
        <end position="307"/>
    </location>
</feature>
<name>A0A4Q0I5D3_9FIRM</name>
<dbReference type="InterPro" id="IPR041628">
    <property type="entry name" value="ChlI/MoxR_AAA_lid"/>
</dbReference>
<evidence type="ECO:0000313" key="4">
    <source>
        <dbReference type="Proteomes" id="UP000289166"/>
    </source>
</evidence>
<evidence type="ECO:0000313" key="3">
    <source>
        <dbReference type="EMBL" id="RXE59516.1"/>
    </source>
</evidence>
<proteinExistence type="predicted"/>
<comment type="caution">
    <text evidence="3">The sequence shown here is derived from an EMBL/GenBank/DDBJ whole genome shotgun (WGS) entry which is preliminary data.</text>
</comment>
<dbReference type="OrthoDB" id="9808397at2"/>
<feature type="domain" description="ATPase AAA-3" evidence="1">
    <location>
        <begin position="41"/>
        <end position="171"/>
    </location>
</feature>
<evidence type="ECO:0000259" key="2">
    <source>
        <dbReference type="Pfam" id="PF17863"/>
    </source>
</evidence>
<dbReference type="PANTHER" id="PTHR42759:SF1">
    <property type="entry name" value="MAGNESIUM-CHELATASE SUBUNIT CHLD"/>
    <property type="match status" value="1"/>
</dbReference>
<dbReference type="Gene3D" id="1.10.8.80">
    <property type="entry name" value="Magnesium chelatase subunit I, C-Terminal domain"/>
    <property type="match status" value="1"/>
</dbReference>
<dbReference type="PIRSF" id="PIRSF002849">
    <property type="entry name" value="AAA_ATPase_chaperone_MoxR_prd"/>
    <property type="match status" value="1"/>
</dbReference>
<dbReference type="AlphaFoldDB" id="A0A4Q0I5D3"/>
<dbReference type="SUPFAM" id="SSF52540">
    <property type="entry name" value="P-loop containing nucleoside triphosphate hydrolases"/>
    <property type="match status" value="1"/>
</dbReference>
<sequence>MVSEQLQTLCKEIIDEVGKVFVADNDTILRKILCGFLAGGHILFEDNPGLGKTLLVKVFAKVTGCEWKRIQFTPDLMPSDILGTKIWKSNSSSFELEKGPVFTNFLLADEINRAMPKTQSALLEAMEERQVSIEGTTYLLKPPFTVMATQNPIEMEGTYPLPEAQMDRFIMKLSLGYLESAQKECDVLKRRIEWGKDDPTNDIKAVVSMNQLLMLQSEVEKVYVDDNILMYITEIVRNTRINLNIRLGASPRGALALLKLSRAHALISGRDYVIPDDVKLMAVDALAHRVILHVEHIMEGRVASAVVRSIVSKIDVPKSYTRENAGGLL</sequence>
<dbReference type="InterPro" id="IPR011703">
    <property type="entry name" value="ATPase_AAA-3"/>
</dbReference>
<accession>A0A4Q0I5D3</accession>
<dbReference type="Gene3D" id="3.40.50.300">
    <property type="entry name" value="P-loop containing nucleotide triphosphate hydrolases"/>
    <property type="match status" value="1"/>
</dbReference>
<evidence type="ECO:0000259" key="1">
    <source>
        <dbReference type="Pfam" id="PF07726"/>
    </source>
</evidence>
<dbReference type="InterPro" id="IPR027417">
    <property type="entry name" value="P-loop_NTPase"/>
</dbReference>
<gene>
    <name evidence="3" type="ORF">EFD62_06065</name>
</gene>
<dbReference type="GO" id="GO:0005524">
    <property type="term" value="F:ATP binding"/>
    <property type="evidence" value="ECO:0007669"/>
    <property type="project" value="InterPro"/>
</dbReference>
<dbReference type="Pfam" id="PF17863">
    <property type="entry name" value="AAA_lid_2"/>
    <property type="match status" value="1"/>
</dbReference>
<dbReference type="Proteomes" id="UP000289166">
    <property type="component" value="Unassembled WGS sequence"/>
</dbReference>